<evidence type="ECO:0000313" key="3">
    <source>
        <dbReference type="Proteomes" id="UP001519325"/>
    </source>
</evidence>
<evidence type="ECO:0000256" key="1">
    <source>
        <dbReference type="SAM" id="SignalP"/>
    </source>
</evidence>
<name>A0ABS4QCL2_9NOCA</name>
<sequence>MNLYLARTGTIAFLLIATPACIAPSAVAEPAAIGSVTGSAYPGSGPATAFRLCSLVRMIVPSTTCLPPGTGKAQDPVGRNRIHAKSLFGEAQLT</sequence>
<keyword evidence="3" id="KW-1185">Reference proteome</keyword>
<dbReference type="Proteomes" id="UP001519325">
    <property type="component" value="Unassembled WGS sequence"/>
</dbReference>
<organism evidence="2 3">
    <name type="scientific">Nocardia goodfellowii</name>
    <dbReference type="NCBI Taxonomy" id="882446"/>
    <lineage>
        <taxon>Bacteria</taxon>
        <taxon>Bacillati</taxon>
        <taxon>Actinomycetota</taxon>
        <taxon>Actinomycetes</taxon>
        <taxon>Mycobacteriales</taxon>
        <taxon>Nocardiaceae</taxon>
        <taxon>Nocardia</taxon>
    </lineage>
</organism>
<accession>A0ABS4QCL2</accession>
<evidence type="ECO:0000313" key="2">
    <source>
        <dbReference type="EMBL" id="MBP2189424.1"/>
    </source>
</evidence>
<gene>
    <name evidence="2" type="ORF">BJ987_002325</name>
</gene>
<feature type="signal peptide" evidence="1">
    <location>
        <begin position="1"/>
        <end position="22"/>
    </location>
</feature>
<keyword evidence="1" id="KW-0732">Signal</keyword>
<feature type="chain" id="PRO_5047053584" evidence="1">
    <location>
        <begin position="23"/>
        <end position="94"/>
    </location>
</feature>
<dbReference type="EMBL" id="JAGGMR010000001">
    <property type="protein sequence ID" value="MBP2189424.1"/>
    <property type="molecule type" value="Genomic_DNA"/>
</dbReference>
<reference evidence="2 3" key="1">
    <citation type="submission" date="2021-03" db="EMBL/GenBank/DDBJ databases">
        <title>Sequencing the genomes of 1000 actinobacteria strains.</title>
        <authorList>
            <person name="Klenk H.-P."/>
        </authorList>
    </citation>
    <scope>NUCLEOTIDE SEQUENCE [LARGE SCALE GENOMIC DNA]</scope>
    <source>
        <strain evidence="2 3">DSM 45516</strain>
    </source>
</reference>
<proteinExistence type="predicted"/>
<protein>
    <submittedName>
        <fullName evidence="2">Uncharacterized protein</fullName>
    </submittedName>
</protein>
<comment type="caution">
    <text evidence="2">The sequence shown here is derived from an EMBL/GenBank/DDBJ whole genome shotgun (WGS) entry which is preliminary data.</text>
</comment>
<dbReference type="RefSeq" id="WP_209888097.1">
    <property type="nucleotide sequence ID" value="NZ_JAGGMR010000001.1"/>
</dbReference>